<proteinExistence type="inferred from homology"/>
<evidence type="ECO:0000256" key="2">
    <source>
        <dbReference type="SAM" id="MobiDB-lite"/>
    </source>
</evidence>
<sequence>MSKKHDALFDDILSGLDNQPAKTEASAEPSEPKDRGGARFLKRSTTIGDRLSGEIEEKTLKWVDPAECRMWAHHNRAYNLLTEDSCRDLIDGIRSQGRQEFPAIVRRVTNGGAEAYEVICGARRHFAVSWLRANNYPQFKYLIDVRDLSDEEAFRLADIENRDREDISDYERARDYAAALERYYGGKQKAMAARLEVSEGWLSRYLQLAKLPDEIVSAYGSIKDIKELHARQLKPLLARPDDRAKLCTVAAELAEARAQGKVADGAQVLAALKASVKATKPKGQGGTLYRRGPGESGITVRKKGRSVTMEFSESMSRNALEEAFAQYMNERFGR</sequence>
<dbReference type="SUPFAM" id="SSF110849">
    <property type="entry name" value="ParB/Sulfiredoxin"/>
    <property type="match status" value="1"/>
</dbReference>
<dbReference type="InterPro" id="IPR050336">
    <property type="entry name" value="Chromosome_partition/occlusion"/>
</dbReference>
<accession>A0A4V6PPC6</accession>
<dbReference type="SUPFAM" id="SSF109709">
    <property type="entry name" value="KorB DNA-binding domain-like"/>
    <property type="match status" value="1"/>
</dbReference>
<organism evidence="4 5">
    <name type="scientific">Meridianimarinicoccus aquatilis</name>
    <dbReference type="NCBI Taxonomy" id="2552766"/>
    <lineage>
        <taxon>Bacteria</taxon>
        <taxon>Pseudomonadati</taxon>
        <taxon>Pseudomonadota</taxon>
        <taxon>Alphaproteobacteria</taxon>
        <taxon>Rhodobacterales</taxon>
        <taxon>Paracoccaceae</taxon>
        <taxon>Meridianimarinicoccus</taxon>
    </lineage>
</organism>
<dbReference type="GO" id="GO:0007059">
    <property type="term" value="P:chromosome segregation"/>
    <property type="evidence" value="ECO:0007669"/>
    <property type="project" value="TreeGrafter"/>
</dbReference>
<evidence type="ECO:0000259" key="3">
    <source>
        <dbReference type="SMART" id="SM00470"/>
    </source>
</evidence>
<feature type="domain" description="ParB-like N-terminal" evidence="3">
    <location>
        <begin position="61"/>
        <end position="162"/>
    </location>
</feature>
<evidence type="ECO:0000256" key="1">
    <source>
        <dbReference type="ARBA" id="ARBA00006295"/>
    </source>
</evidence>
<comment type="caution">
    <text evidence="4">The sequence shown here is derived from an EMBL/GenBank/DDBJ whole genome shotgun (WGS) entry which is preliminary data.</text>
</comment>
<comment type="similarity">
    <text evidence="1">Belongs to the ParB family.</text>
</comment>
<evidence type="ECO:0000313" key="5">
    <source>
        <dbReference type="Proteomes" id="UP000294562"/>
    </source>
</evidence>
<dbReference type="SMART" id="SM00470">
    <property type="entry name" value="ParB"/>
    <property type="match status" value="1"/>
</dbReference>
<name>A0A4V6PPC6_9RHOB</name>
<keyword evidence="5" id="KW-1185">Reference proteome</keyword>
<dbReference type="InterPro" id="IPR036086">
    <property type="entry name" value="ParB/Sulfiredoxin_sf"/>
</dbReference>
<dbReference type="InterPro" id="IPR037972">
    <property type="entry name" value="RepB_N"/>
</dbReference>
<dbReference type="NCBIfam" id="TIGR00180">
    <property type="entry name" value="parB_part"/>
    <property type="match status" value="1"/>
</dbReference>
<dbReference type="GO" id="GO:0005694">
    <property type="term" value="C:chromosome"/>
    <property type="evidence" value="ECO:0007669"/>
    <property type="project" value="TreeGrafter"/>
</dbReference>
<dbReference type="InterPro" id="IPR004437">
    <property type="entry name" value="ParB/RepB/Spo0J"/>
</dbReference>
<dbReference type="CDD" id="cd16405">
    <property type="entry name" value="RepB_like_N"/>
    <property type="match status" value="1"/>
</dbReference>
<evidence type="ECO:0000313" key="4">
    <source>
        <dbReference type="EMBL" id="TDL85639.1"/>
    </source>
</evidence>
<protein>
    <submittedName>
        <fullName evidence="4">ParB/RepB/Spo0J family partition protein</fullName>
    </submittedName>
</protein>
<dbReference type="Gene3D" id="1.10.10.2830">
    <property type="match status" value="1"/>
</dbReference>
<dbReference type="EMBL" id="SMZO01000041">
    <property type="protein sequence ID" value="TDL85639.1"/>
    <property type="molecule type" value="Genomic_DNA"/>
</dbReference>
<dbReference type="AlphaFoldDB" id="A0A4V6PPC6"/>
<dbReference type="GO" id="GO:0003677">
    <property type="term" value="F:DNA binding"/>
    <property type="evidence" value="ECO:0007669"/>
    <property type="project" value="InterPro"/>
</dbReference>
<dbReference type="InterPro" id="IPR003115">
    <property type="entry name" value="ParB_N"/>
</dbReference>
<gene>
    <name evidence="4" type="ORF">E2L05_15110</name>
</gene>
<dbReference type="Proteomes" id="UP000294562">
    <property type="component" value="Unassembled WGS sequence"/>
</dbReference>
<dbReference type="InterPro" id="IPR040873">
    <property type="entry name" value="SoPB_HTH"/>
</dbReference>
<dbReference type="OrthoDB" id="7190674at2"/>
<dbReference type="PANTHER" id="PTHR33375:SF1">
    <property type="entry name" value="CHROMOSOME-PARTITIONING PROTEIN PARB-RELATED"/>
    <property type="match status" value="1"/>
</dbReference>
<dbReference type="RefSeq" id="WP_133343721.1">
    <property type="nucleotide sequence ID" value="NZ_SMZO01000041.1"/>
</dbReference>
<feature type="region of interest" description="Disordered" evidence="2">
    <location>
        <begin position="1"/>
        <end position="39"/>
    </location>
</feature>
<dbReference type="Pfam" id="PF18090">
    <property type="entry name" value="SoPB_HTH"/>
    <property type="match status" value="1"/>
</dbReference>
<dbReference type="PANTHER" id="PTHR33375">
    <property type="entry name" value="CHROMOSOME-PARTITIONING PROTEIN PARB-RELATED"/>
    <property type="match status" value="1"/>
</dbReference>
<reference evidence="4 5" key="1">
    <citation type="submission" date="2019-03" db="EMBL/GenBank/DDBJ databases">
        <title>Rhodobacteraceae bacterium SM1902, a new member of the family Rhodobacteraceae isolated from Yantai.</title>
        <authorList>
            <person name="Sun Y."/>
        </authorList>
    </citation>
    <scope>NUCLEOTIDE SEQUENCE [LARGE SCALE GENOMIC DNA]</scope>
    <source>
        <strain evidence="4 5">SM1902</strain>
    </source>
</reference>